<dbReference type="Pfam" id="PF13649">
    <property type="entry name" value="Methyltransf_25"/>
    <property type="match status" value="1"/>
</dbReference>
<dbReference type="CDD" id="cd02440">
    <property type="entry name" value="AdoMet_MTases"/>
    <property type="match status" value="1"/>
</dbReference>
<dbReference type="EC" id="2.1.1.222" evidence="2"/>
<dbReference type="PANTHER" id="PTHR43464">
    <property type="entry name" value="METHYLTRANSFERASE"/>
    <property type="match status" value="1"/>
</dbReference>
<evidence type="ECO:0000313" key="2">
    <source>
        <dbReference type="EMBL" id="MFC4131431.1"/>
    </source>
</evidence>
<dbReference type="Proteomes" id="UP001595816">
    <property type="component" value="Unassembled WGS sequence"/>
</dbReference>
<reference evidence="3" key="1">
    <citation type="journal article" date="2019" name="Int. J. Syst. Evol. Microbiol.">
        <title>The Global Catalogue of Microorganisms (GCM) 10K type strain sequencing project: providing services to taxonomists for standard genome sequencing and annotation.</title>
        <authorList>
            <consortium name="The Broad Institute Genomics Platform"/>
            <consortium name="The Broad Institute Genome Sequencing Center for Infectious Disease"/>
            <person name="Wu L."/>
            <person name="Ma J."/>
        </authorList>
    </citation>
    <scope>NUCLEOTIDE SEQUENCE [LARGE SCALE GENOMIC DNA]</scope>
    <source>
        <strain evidence="3">CGMCC 4.7289</strain>
    </source>
</reference>
<evidence type="ECO:0000259" key="1">
    <source>
        <dbReference type="Pfam" id="PF13649"/>
    </source>
</evidence>
<dbReference type="SUPFAM" id="SSF53335">
    <property type="entry name" value="S-adenosyl-L-methionine-dependent methyltransferases"/>
    <property type="match status" value="1"/>
</dbReference>
<dbReference type="PANTHER" id="PTHR43464:SF92">
    <property type="entry name" value="SLR1071 PROTEIN"/>
    <property type="match status" value="1"/>
</dbReference>
<dbReference type="GO" id="GO:0061542">
    <property type="term" value="F:3-demethylubiquinol 3-O-methyltransferase activity"/>
    <property type="evidence" value="ECO:0007669"/>
    <property type="project" value="UniProtKB-EC"/>
</dbReference>
<dbReference type="InterPro" id="IPR041698">
    <property type="entry name" value="Methyltransf_25"/>
</dbReference>
<evidence type="ECO:0000313" key="3">
    <source>
        <dbReference type="Proteomes" id="UP001595816"/>
    </source>
</evidence>
<dbReference type="Gene3D" id="3.40.50.150">
    <property type="entry name" value="Vaccinia Virus protein VP39"/>
    <property type="match status" value="1"/>
</dbReference>
<dbReference type="EMBL" id="JBHSAY010000006">
    <property type="protein sequence ID" value="MFC4131431.1"/>
    <property type="molecule type" value="Genomic_DNA"/>
</dbReference>
<comment type="caution">
    <text evidence="2">The sequence shown here is derived from an EMBL/GenBank/DDBJ whole genome shotgun (WGS) entry which is preliminary data.</text>
</comment>
<dbReference type="GO" id="GO:0032259">
    <property type="term" value="P:methylation"/>
    <property type="evidence" value="ECO:0007669"/>
    <property type="project" value="UniProtKB-KW"/>
</dbReference>
<sequence length="222" mass="23602">MIERSMTDRSTARRLAAESVAAGEPTAWFETLYAAAEQGEAVVPWADLEPNPLLVRWAAGRATATGRAVVIGCGLGDDAEFLAGLGYDVVAFDVAPTAVAAARRRFPSSRVDYRVADLLDLPPDWLGGFDVVLEVYTVQVLLGEARRTAIANSAALTGAGGTLLVLARARDDDGDPGQMPWPLTRAEVAAFATGGLVASAVDEVLDDEDPPVRRWVAEFHRP</sequence>
<keyword evidence="2" id="KW-0489">Methyltransferase</keyword>
<protein>
    <submittedName>
        <fullName evidence="2">Class I SAM-dependent methyltransferase</fullName>
        <ecNumber evidence="2">2.1.1.222</ecNumber>
        <ecNumber evidence="2">2.1.1.64</ecNumber>
    </submittedName>
</protein>
<dbReference type="EC" id="2.1.1.64" evidence="2"/>
<name>A0ABV8LKE0_9ACTN</name>
<feature type="domain" description="Methyltransferase" evidence="1">
    <location>
        <begin position="71"/>
        <end position="161"/>
    </location>
</feature>
<accession>A0ABV8LKE0</accession>
<proteinExistence type="predicted"/>
<dbReference type="InterPro" id="IPR029063">
    <property type="entry name" value="SAM-dependent_MTases_sf"/>
</dbReference>
<gene>
    <name evidence="2" type="ORF">ACFOZ4_12530</name>
</gene>
<organism evidence="2 3">
    <name type="scientific">Hamadaea flava</name>
    <dbReference type="NCBI Taxonomy" id="1742688"/>
    <lineage>
        <taxon>Bacteria</taxon>
        <taxon>Bacillati</taxon>
        <taxon>Actinomycetota</taxon>
        <taxon>Actinomycetes</taxon>
        <taxon>Micromonosporales</taxon>
        <taxon>Micromonosporaceae</taxon>
        <taxon>Hamadaea</taxon>
    </lineage>
</organism>
<dbReference type="GO" id="GO:0102208">
    <property type="term" value="F:2-polyprenyl-6-hydroxyphenol methylase activity"/>
    <property type="evidence" value="ECO:0007669"/>
    <property type="project" value="UniProtKB-EC"/>
</dbReference>
<keyword evidence="2" id="KW-0808">Transferase</keyword>
<dbReference type="RefSeq" id="WP_253754955.1">
    <property type="nucleotide sequence ID" value="NZ_JAMZDZ010000001.1"/>
</dbReference>
<keyword evidence="3" id="KW-1185">Reference proteome</keyword>